<accession>A0ABP6BVG7</accession>
<keyword evidence="1" id="KW-0812">Transmembrane</keyword>
<gene>
    <name evidence="2" type="ORF">GCM10009862_27670</name>
</gene>
<dbReference type="EMBL" id="BAAARI010000017">
    <property type="protein sequence ID" value="GAA2587083.1"/>
    <property type="molecule type" value="Genomic_DNA"/>
</dbReference>
<evidence type="ECO:0000313" key="3">
    <source>
        <dbReference type="Proteomes" id="UP001500274"/>
    </source>
</evidence>
<keyword evidence="1" id="KW-1133">Transmembrane helix</keyword>
<evidence type="ECO:0000256" key="1">
    <source>
        <dbReference type="SAM" id="Phobius"/>
    </source>
</evidence>
<dbReference type="RefSeq" id="WP_344230448.1">
    <property type="nucleotide sequence ID" value="NZ_BAAARI010000017.1"/>
</dbReference>
<protein>
    <recommendedName>
        <fullName evidence="4">TadE family protein</fullName>
    </recommendedName>
</protein>
<organism evidence="2 3">
    <name type="scientific">Microbacterium binotii</name>
    <dbReference type="NCBI Taxonomy" id="462710"/>
    <lineage>
        <taxon>Bacteria</taxon>
        <taxon>Bacillati</taxon>
        <taxon>Actinomycetota</taxon>
        <taxon>Actinomycetes</taxon>
        <taxon>Micrococcales</taxon>
        <taxon>Microbacteriaceae</taxon>
        <taxon>Microbacterium</taxon>
    </lineage>
</organism>
<evidence type="ECO:0000313" key="2">
    <source>
        <dbReference type="EMBL" id="GAA2587083.1"/>
    </source>
</evidence>
<dbReference type="Proteomes" id="UP001500274">
    <property type="component" value="Unassembled WGS sequence"/>
</dbReference>
<keyword evidence="3" id="KW-1185">Reference proteome</keyword>
<sequence>MRRTRPSTERAALLEDDDGNASLEFIVAGLILLAPLVYLIVALGAIQSQALGVEAAARHVARAVSTAANAEDAAARADLVLAAVAEEYDIDPDAVVLRWECAPAGVECPSAGATLLLNVSADAPLPLVPPVLGLDQIASVPVEASAVQKVSRLWGATP</sequence>
<feature type="transmembrane region" description="Helical" evidence="1">
    <location>
        <begin position="21"/>
        <end position="46"/>
    </location>
</feature>
<keyword evidence="1" id="KW-0472">Membrane</keyword>
<proteinExistence type="predicted"/>
<name>A0ABP6BVG7_9MICO</name>
<reference evidence="3" key="1">
    <citation type="journal article" date="2019" name="Int. J. Syst. Evol. Microbiol.">
        <title>The Global Catalogue of Microorganisms (GCM) 10K type strain sequencing project: providing services to taxonomists for standard genome sequencing and annotation.</title>
        <authorList>
            <consortium name="The Broad Institute Genomics Platform"/>
            <consortium name="The Broad Institute Genome Sequencing Center for Infectious Disease"/>
            <person name="Wu L."/>
            <person name="Ma J."/>
        </authorList>
    </citation>
    <scope>NUCLEOTIDE SEQUENCE [LARGE SCALE GENOMIC DNA]</scope>
    <source>
        <strain evidence="3">JCM 16365</strain>
    </source>
</reference>
<evidence type="ECO:0008006" key="4">
    <source>
        <dbReference type="Google" id="ProtNLM"/>
    </source>
</evidence>
<comment type="caution">
    <text evidence="2">The sequence shown here is derived from an EMBL/GenBank/DDBJ whole genome shotgun (WGS) entry which is preliminary data.</text>
</comment>